<sequence>MFQVAAHPQTFPHHHLRHDAPPQHRRPASSAPAPIQLPRTLARPAFADIARDALAGAAPDLAAAGVPDEFIRHGLRAKGPAMLAGISALAPSHIPQSLPRSRLPPVLSVPLRAAAHGVALPTHALAVSPAGKVKDDADAPTTLYPVHAVVLAAHCTALPRMPRPAGPAGPASAAHAALPVLPLALPSPPAFAIIHAWLYAARLDAVLSSLLPAALPSPFLARLADPAAPALRTLEAALAARPTLHALATHVCAAAAGNLGALMGHAGHVKELWQDVVALGICDAGLWAAIDVAWEVVLGAMNLAAAQ</sequence>
<evidence type="ECO:0000256" key="1">
    <source>
        <dbReference type="SAM" id="MobiDB-lite"/>
    </source>
</evidence>
<feature type="compositionally biased region" description="Basic residues" evidence="1">
    <location>
        <begin position="12"/>
        <end position="27"/>
    </location>
</feature>
<gene>
    <name evidence="2" type="ORF">MIND_00186000</name>
</gene>
<feature type="region of interest" description="Disordered" evidence="1">
    <location>
        <begin position="1"/>
        <end position="36"/>
    </location>
</feature>
<evidence type="ECO:0000313" key="2">
    <source>
        <dbReference type="EMBL" id="KAF7311756.1"/>
    </source>
</evidence>
<evidence type="ECO:0000313" key="3">
    <source>
        <dbReference type="Proteomes" id="UP000636479"/>
    </source>
</evidence>
<dbReference type="EMBL" id="JACAZF010000002">
    <property type="protein sequence ID" value="KAF7311756.1"/>
    <property type="molecule type" value="Genomic_DNA"/>
</dbReference>
<dbReference type="OrthoDB" id="2523383at2759"/>
<organism evidence="2 3">
    <name type="scientific">Mycena indigotica</name>
    <dbReference type="NCBI Taxonomy" id="2126181"/>
    <lineage>
        <taxon>Eukaryota</taxon>
        <taxon>Fungi</taxon>
        <taxon>Dikarya</taxon>
        <taxon>Basidiomycota</taxon>
        <taxon>Agaricomycotina</taxon>
        <taxon>Agaricomycetes</taxon>
        <taxon>Agaricomycetidae</taxon>
        <taxon>Agaricales</taxon>
        <taxon>Marasmiineae</taxon>
        <taxon>Mycenaceae</taxon>
        <taxon>Mycena</taxon>
    </lineage>
</organism>
<dbReference type="RefSeq" id="XP_037223864.1">
    <property type="nucleotide sequence ID" value="XM_037358769.1"/>
</dbReference>
<reference evidence="2" key="1">
    <citation type="submission" date="2020-05" db="EMBL/GenBank/DDBJ databases">
        <title>Mycena genomes resolve the evolution of fungal bioluminescence.</title>
        <authorList>
            <person name="Tsai I.J."/>
        </authorList>
    </citation>
    <scope>NUCLEOTIDE SEQUENCE</scope>
    <source>
        <strain evidence="2">171206Taipei</strain>
    </source>
</reference>
<name>A0A8H6T7R3_9AGAR</name>
<dbReference type="GeneID" id="59341285"/>
<protein>
    <submittedName>
        <fullName evidence="2">Clampless protein 1</fullName>
    </submittedName>
</protein>
<keyword evidence="3" id="KW-1185">Reference proteome</keyword>
<accession>A0A8H6T7R3</accession>
<comment type="caution">
    <text evidence="2">The sequence shown here is derived from an EMBL/GenBank/DDBJ whole genome shotgun (WGS) entry which is preliminary data.</text>
</comment>
<proteinExistence type="predicted"/>
<dbReference type="AlphaFoldDB" id="A0A8H6T7R3"/>
<dbReference type="Proteomes" id="UP000636479">
    <property type="component" value="Unassembled WGS sequence"/>
</dbReference>